<dbReference type="Gene3D" id="3.40.50.2300">
    <property type="match status" value="1"/>
</dbReference>
<dbReference type="PANTHER" id="PTHR45526:SF1">
    <property type="entry name" value="TRANSCRIPTIONAL REGULATORY PROTEIN DCUR-RELATED"/>
    <property type="match status" value="1"/>
</dbReference>
<dbReference type="EMBL" id="JBEUKS010000001">
    <property type="protein sequence ID" value="MFC1436753.1"/>
    <property type="molecule type" value="Genomic_DNA"/>
</dbReference>
<dbReference type="InterPro" id="IPR036388">
    <property type="entry name" value="WH-like_DNA-bd_sf"/>
</dbReference>
<evidence type="ECO:0000256" key="1">
    <source>
        <dbReference type="ARBA" id="ARBA00004496"/>
    </source>
</evidence>
<evidence type="ECO:0000256" key="7">
    <source>
        <dbReference type="ARBA" id="ARBA00023159"/>
    </source>
</evidence>
<dbReference type="InterPro" id="IPR011006">
    <property type="entry name" value="CheY-like_superfamily"/>
</dbReference>
<reference evidence="12 13" key="1">
    <citation type="submission" date="2024-06" db="EMBL/GenBank/DDBJ databases">
        <authorList>
            <person name="Lee S.D."/>
        </authorList>
    </citation>
    <scope>NUCLEOTIDE SEQUENCE [LARGE SCALE GENOMIC DNA]</scope>
    <source>
        <strain evidence="12 13">N1-10</strain>
    </source>
</reference>
<organism evidence="12 13">
    <name type="scientific">Streptacidiphilus jeojiensis</name>
    <dbReference type="NCBI Taxonomy" id="3229225"/>
    <lineage>
        <taxon>Bacteria</taxon>
        <taxon>Bacillati</taxon>
        <taxon>Actinomycetota</taxon>
        <taxon>Actinomycetes</taxon>
        <taxon>Kitasatosporales</taxon>
        <taxon>Streptomycetaceae</taxon>
        <taxon>Streptacidiphilus</taxon>
    </lineage>
</organism>
<evidence type="ECO:0000256" key="8">
    <source>
        <dbReference type="ARBA" id="ARBA00023163"/>
    </source>
</evidence>
<dbReference type="InterPro" id="IPR051271">
    <property type="entry name" value="2C-system_Tx_regulators"/>
</dbReference>
<proteinExistence type="predicted"/>
<dbReference type="PROSITE" id="PS50110">
    <property type="entry name" value="RESPONSE_REGULATORY"/>
    <property type="match status" value="1"/>
</dbReference>
<dbReference type="InterPro" id="IPR005471">
    <property type="entry name" value="Tscrpt_reg_IclR_N"/>
</dbReference>
<evidence type="ECO:0000256" key="10">
    <source>
        <dbReference type="PROSITE-ProRule" id="PRU00169"/>
    </source>
</evidence>
<evidence type="ECO:0000313" key="13">
    <source>
        <dbReference type="Proteomes" id="UP001592581"/>
    </source>
</evidence>
<evidence type="ECO:0000256" key="4">
    <source>
        <dbReference type="ARBA" id="ARBA00023012"/>
    </source>
</evidence>
<keyword evidence="4 9" id="KW-0902">Two-component regulatory system</keyword>
<dbReference type="InterPro" id="IPR036390">
    <property type="entry name" value="WH_DNA-bd_sf"/>
</dbReference>
<evidence type="ECO:0000256" key="3">
    <source>
        <dbReference type="ARBA" id="ARBA00022553"/>
    </source>
</evidence>
<evidence type="ECO:0000259" key="11">
    <source>
        <dbReference type="PROSITE" id="PS50110"/>
    </source>
</evidence>
<dbReference type="InterPro" id="IPR001789">
    <property type="entry name" value="Sig_transdc_resp-reg_receiver"/>
</dbReference>
<dbReference type="Gene3D" id="1.10.10.10">
    <property type="entry name" value="Winged helix-like DNA-binding domain superfamily/Winged helix DNA-binding domain"/>
    <property type="match status" value="1"/>
</dbReference>
<dbReference type="SUPFAM" id="SSF52172">
    <property type="entry name" value="CheY-like"/>
    <property type="match status" value="1"/>
</dbReference>
<keyword evidence="2 9" id="KW-0963">Cytoplasm</keyword>
<keyword evidence="3 10" id="KW-0597">Phosphoprotein</keyword>
<evidence type="ECO:0000256" key="2">
    <source>
        <dbReference type="ARBA" id="ARBA00022490"/>
    </source>
</evidence>
<gene>
    <name evidence="12" type="ORF">ABUW04_00650</name>
</gene>
<dbReference type="Pfam" id="PF09339">
    <property type="entry name" value="HTH_IclR"/>
    <property type="match status" value="1"/>
</dbReference>
<dbReference type="Proteomes" id="UP001592581">
    <property type="component" value="Unassembled WGS sequence"/>
</dbReference>
<comment type="subcellular location">
    <subcellularLocation>
        <location evidence="1 9">Cytoplasm</location>
    </subcellularLocation>
</comment>
<dbReference type="SMART" id="SM00448">
    <property type="entry name" value="REC"/>
    <property type="match status" value="1"/>
</dbReference>
<keyword evidence="5 9" id="KW-0805">Transcription regulation</keyword>
<comment type="caution">
    <text evidence="12">The sequence shown here is derived from an EMBL/GenBank/DDBJ whole genome shotgun (WGS) entry which is preliminary data.</text>
</comment>
<dbReference type="PIRSF" id="PIRSF006171">
    <property type="entry name" value="RR_citrat_malat"/>
    <property type="match status" value="1"/>
</dbReference>
<feature type="domain" description="Response regulatory" evidence="11">
    <location>
        <begin position="3"/>
        <end position="125"/>
    </location>
</feature>
<keyword evidence="8 9" id="KW-0804">Transcription</keyword>
<dbReference type="CDD" id="cd00090">
    <property type="entry name" value="HTH_ARSR"/>
    <property type="match status" value="1"/>
</dbReference>
<name>A0ABV6XF85_9ACTN</name>
<dbReference type="SUPFAM" id="SSF46785">
    <property type="entry name" value="Winged helix' DNA-binding domain"/>
    <property type="match status" value="1"/>
</dbReference>
<keyword evidence="13" id="KW-1185">Reference proteome</keyword>
<keyword evidence="7 9" id="KW-0010">Activator</keyword>
<evidence type="ECO:0000256" key="9">
    <source>
        <dbReference type="PIRNR" id="PIRNR006171"/>
    </source>
</evidence>
<evidence type="ECO:0000256" key="5">
    <source>
        <dbReference type="ARBA" id="ARBA00023015"/>
    </source>
</evidence>
<feature type="modified residue" description="4-aspartylphosphate" evidence="10">
    <location>
        <position position="54"/>
    </location>
</feature>
<evidence type="ECO:0000256" key="6">
    <source>
        <dbReference type="ARBA" id="ARBA00023125"/>
    </source>
</evidence>
<dbReference type="RefSeq" id="WP_380561605.1">
    <property type="nucleotide sequence ID" value="NZ_JBEUKS010000001.1"/>
</dbReference>
<dbReference type="Pfam" id="PF00072">
    <property type="entry name" value="Response_reg"/>
    <property type="match status" value="1"/>
</dbReference>
<dbReference type="InterPro" id="IPR011991">
    <property type="entry name" value="ArsR-like_HTH"/>
</dbReference>
<dbReference type="InterPro" id="IPR024187">
    <property type="entry name" value="Sig_transdc_resp-reg_cit/mal"/>
</dbReference>
<evidence type="ECO:0000313" key="12">
    <source>
        <dbReference type="EMBL" id="MFC1436753.1"/>
    </source>
</evidence>
<sequence length="231" mass="24551">MISVLVVDDDFRVGAIHARYVARTEGFTVVGEASTVRGAVQAARELQPDLLLLDVYLPDGSGLDVLHQLAADAAGTGTGTGPDAIVITGARELATVRSAMKLGAVGYLVKPFGFAAFSERLAAFRELHQRVQSRGPSAQTDQAEVDALFNAARPTPAPQALAKGLSAPTLALVREAVRERDLSAAEVAEITGVSRPTAQRYLSYLVRDGLARLELRYGSAGRPEHRYRAAT</sequence>
<keyword evidence="6 9" id="KW-0238">DNA-binding</keyword>
<accession>A0ABV6XF85</accession>
<protein>
    <recommendedName>
        <fullName evidence="9">Transcriptional regulatory protein</fullName>
    </recommendedName>
</protein>
<dbReference type="PANTHER" id="PTHR45526">
    <property type="entry name" value="TRANSCRIPTIONAL REGULATORY PROTEIN DPIA"/>
    <property type="match status" value="1"/>
</dbReference>